<dbReference type="AlphaFoldDB" id="A0A0E9VWA5"/>
<dbReference type="EMBL" id="GBXM01026168">
    <property type="protein sequence ID" value="JAH82409.1"/>
    <property type="molecule type" value="Transcribed_RNA"/>
</dbReference>
<protein>
    <submittedName>
        <fullName evidence="2">Uncharacterized protein</fullName>
    </submittedName>
</protein>
<reference evidence="2" key="2">
    <citation type="journal article" date="2015" name="Fish Shellfish Immunol.">
        <title>Early steps in the European eel (Anguilla anguilla)-Vibrio vulnificus interaction in the gills: Role of the RtxA13 toxin.</title>
        <authorList>
            <person name="Callol A."/>
            <person name="Pajuelo D."/>
            <person name="Ebbesson L."/>
            <person name="Teles M."/>
            <person name="MacKenzie S."/>
            <person name="Amaro C."/>
        </authorList>
    </citation>
    <scope>NUCLEOTIDE SEQUENCE</scope>
</reference>
<feature type="compositionally biased region" description="Polar residues" evidence="1">
    <location>
        <begin position="21"/>
        <end position="33"/>
    </location>
</feature>
<reference evidence="2" key="1">
    <citation type="submission" date="2014-11" db="EMBL/GenBank/DDBJ databases">
        <authorList>
            <person name="Amaro Gonzalez C."/>
        </authorList>
    </citation>
    <scope>NUCLEOTIDE SEQUENCE</scope>
</reference>
<sequence>MMKPPESASWQQSSLNIHISQKHSALLTSSRVSPTRHVRHLH</sequence>
<feature type="region of interest" description="Disordered" evidence="1">
    <location>
        <begin position="21"/>
        <end position="42"/>
    </location>
</feature>
<name>A0A0E9VWA5_ANGAN</name>
<evidence type="ECO:0000256" key="1">
    <source>
        <dbReference type="SAM" id="MobiDB-lite"/>
    </source>
</evidence>
<evidence type="ECO:0000313" key="2">
    <source>
        <dbReference type="EMBL" id="JAH82409.1"/>
    </source>
</evidence>
<organism evidence="2">
    <name type="scientific">Anguilla anguilla</name>
    <name type="common">European freshwater eel</name>
    <name type="synonym">Muraena anguilla</name>
    <dbReference type="NCBI Taxonomy" id="7936"/>
    <lineage>
        <taxon>Eukaryota</taxon>
        <taxon>Metazoa</taxon>
        <taxon>Chordata</taxon>
        <taxon>Craniata</taxon>
        <taxon>Vertebrata</taxon>
        <taxon>Euteleostomi</taxon>
        <taxon>Actinopterygii</taxon>
        <taxon>Neopterygii</taxon>
        <taxon>Teleostei</taxon>
        <taxon>Anguilliformes</taxon>
        <taxon>Anguillidae</taxon>
        <taxon>Anguilla</taxon>
    </lineage>
</organism>
<accession>A0A0E9VWA5</accession>
<proteinExistence type="predicted"/>